<feature type="region of interest" description="Disordered" evidence="2">
    <location>
        <begin position="1762"/>
        <end position="1795"/>
    </location>
</feature>
<dbReference type="Gene3D" id="2.160.20.110">
    <property type="match status" value="2"/>
</dbReference>
<dbReference type="NCBIfam" id="TIGR02543">
    <property type="entry name" value="List_Bact_rpt"/>
    <property type="match status" value="10"/>
</dbReference>
<dbReference type="Pfam" id="PF00395">
    <property type="entry name" value="SLH"/>
    <property type="match status" value="3"/>
</dbReference>
<comment type="subcellular location">
    <subcellularLocation>
        <location evidence="1">Cell envelope</location>
    </subcellularLocation>
</comment>
<dbReference type="Proteomes" id="UP001056500">
    <property type="component" value="Chromosome"/>
</dbReference>
<dbReference type="InterPro" id="IPR051465">
    <property type="entry name" value="Cell_Envelope_Struct_Comp"/>
</dbReference>
<evidence type="ECO:0000256" key="2">
    <source>
        <dbReference type="SAM" id="MobiDB-lite"/>
    </source>
</evidence>
<reference evidence="4" key="1">
    <citation type="submission" date="2022-06" db="EMBL/GenBank/DDBJ databases">
        <title>Genome sequencing of Brevibacillus sp. BB3-R1.</title>
        <authorList>
            <person name="Heo J."/>
            <person name="Lee D."/>
            <person name="Won M."/>
            <person name="Han B.-H."/>
            <person name="Hong S.-B."/>
            <person name="Kwon S.-W."/>
        </authorList>
    </citation>
    <scope>NUCLEOTIDE SEQUENCE</scope>
    <source>
        <strain evidence="4">BB3-R1</strain>
    </source>
</reference>
<feature type="domain" description="SLH" evidence="3">
    <location>
        <begin position="2054"/>
        <end position="2110"/>
    </location>
</feature>
<dbReference type="PROSITE" id="PS51272">
    <property type="entry name" value="SLH"/>
    <property type="match status" value="3"/>
</dbReference>
<dbReference type="InterPro" id="IPR001119">
    <property type="entry name" value="SLH_dom"/>
</dbReference>
<accession>A0ABY4WK73</accession>
<sequence length="2110" mass="224238">MKEKTRSFTRFLSMMLLTFLLLADTSGYGKWVKIVRAAESWESKETRTTDALNKVAHHGGTWLTVGNNGAIRKSTDEENWNIRGSLSITEHLNDVTNALDTWVTVGRFGALYFSTDDGDSWKTGDSGVSFDLRAITSSDDMFVAVGESGTILYSLDGQVWASTKLSNDMYFPPAILSDIAYGGGKFVAVGNDGYNDGEIYSSPDGRKWQKSSNVPGIPLGITYGDGKFIAVGNGGAILYSEDGVTWERQTSPTDSTVVLNGVTYEQGHFTAVGSSGTVIHSADGKIWEAETSGISTNLHHIAFANNKYIAVGEGGRLYVQNASVLTNAAAPNIDTQPMDHTGNVGDSVSLSIGATVNDGGTLSYQWYRNTISSNSGGTAINGATDATYIAPTGAAGTTYYYVVVTNTNSQATGSKIATTTSDVASVEVNALANAFTVTYNGNGATSGSVPIDSNEYEEGTTVTVLRNSGDLSKEDYTFAGWNTQADGGGTRYAPGDTFPMGTEDVTLYAMWTAKFAGGDGSAGSPFEIQTVDQLSRVRNALSASYKLIADIDLTEYLSDGGEGYNGGAGWVPIGTAGAPFTGTFDGNGKVITGLRINRPAADNQGLFGYTAHNAELQDVGFTGADVTGNNGVGALVGNNNGSITNSWVSGTVAGNFAVGGLAGYNYGSISNSSATTELTGNGQNVGGLVGENSSVIADSYSEGAVTGSSDVGGLVGKNNGTIQHSHATGVVTSTQYGAGGLVGYNNGGIISDTYATGPVKSQGIGDNVGGLIGANDYNGAISKSYATGTVEGNKHAGGLVGYNYGSILESNASGAVQAVDEVGGLAGRSNKASSIQLSFATGEVTGRYYVGGLVGMNEGYIGDAYATGSVTGDQVVGGLVGVHDSERIVDTYATGAVVANMTRSGVGGLVGINNSTVIESYYDKETTGQTDEGKGEGKRTDEMWQKSTYVGWNFSSIWSIREGINNGYPYFFRVYPFFTVLYDGNGSTSGNVPIDSNTYHKGASVTVLRNSGDLSKEDYTFAGWNTQADGDGTRYAPGDTFPMGTEDVTLYAMWREKQTPHPTPTYTVTYHDNGATSGNVPIDSNDYEEGTTVTVLRNSGDLSKEDYTFAGWNTQADGGGTRYAPGDTFPMGTEDVTLYAMWRAKQTPHPTPTYTVTYHDNGATSGNVPIDSNEYEEGTTVTVLRNSGDLSREDYTFAGWNTQADSGGTRYAPGDTFPMGTENVTLYAMWTANQTPNPTPTYTVTYHDNGATSGNVPIDSNEYEEGTTVTVLRNSGDLSREDYTFAGWNTQADGGGTRYAPGDTFPMGTDNVTLYAMWTANQTPNPTPTYTVTYNDNGATSGNVPIDSNEYEEGTTVKVLGNSGKLAKTDYTFAGWNTQVDGGGTRYAPGDTFTMGTEDVTLYAMWRAKQTPHPTPTYTVTYNDNGATSGNVPIDSNEYEEGTTVTVLRNSGDLSKEDYKFAGWNTQADGGGTRYAPGDTFPMGTENVTLYAMWTANQTPHPTPTYTVTYHDNGATSGNVPIDSNEYEEGTTVTVLRNSGDLSKEDYKFAGWNTQADGGGTRYAPGDTFPMGTENVTLYAMWTANQTPHPTPTYTVTYHDNGATSGNVPIDSNEYEEGTTVTVLRNSGDLSREDYTFAGWNTQADGGGTSYTPGDTFTMGTANVTLYAKWRAKQTPHPTPTYTVTYHDNGATSGNVPIDSNEYEEGTTVKVLGNSGKLAKTDYTFAGWNTQADGGGTSYAAGDTFTMGTANVTLYAKWKVNHTGGSSRDRSSREDSSDRGSSSKPPSDTVISTNGKLTLPVGKKGELSLGDEIKIVIPADAFDKELQLTINKVANTQNLFTSKDVLASPVFEIWKNVSEDFSNLITLTFTFDPKSLKDHQKPSVFYYDESKQVWVDIGGKVNGNTITVKVNHLGKFAVFAIDRDGDTKQPVNFSDLSGHWAKANIKQAVRMGFVSGYPDGTFNPNGPITRSEFTVMLAGALKLEGSSEALAFTDNDQIGAWAKQAVALAVKAGIVSGYEDGSFRPNARITRAEMAVMIARVLRFSLDENATTSFADDGEIPNWAKGTVEMVRKQRIASGRNSNNFVPNDTATRAEAVVMLLRMLEVRDQQ</sequence>
<organism evidence="4 5">
    <name type="scientific">Brevibacillus ruminantium</name>
    <dbReference type="NCBI Taxonomy" id="2950604"/>
    <lineage>
        <taxon>Bacteria</taxon>
        <taxon>Bacillati</taxon>
        <taxon>Bacillota</taxon>
        <taxon>Bacilli</taxon>
        <taxon>Bacillales</taxon>
        <taxon>Paenibacillaceae</taxon>
        <taxon>Brevibacillus</taxon>
    </lineage>
</organism>
<evidence type="ECO:0000313" key="4">
    <source>
        <dbReference type="EMBL" id="USG66548.1"/>
    </source>
</evidence>
<dbReference type="Pfam" id="PF07581">
    <property type="entry name" value="Glug"/>
    <property type="match status" value="2"/>
</dbReference>
<dbReference type="PANTHER" id="PTHR43308">
    <property type="entry name" value="OUTER MEMBRANE PROTEIN ALPHA-RELATED"/>
    <property type="match status" value="1"/>
</dbReference>
<proteinExistence type="predicted"/>
<evidence type="ECO:0000256" key="1">
    <source>
        <dbReference type="ARBA" id="ARBA00004196"/>
    </source>
</evidence>
<dbReference type="PANTHER" id="PTHR43308:SF5">
    <property type="entry name" value="S-LAYER PROTEIN _ PEPTIDOGLYCAN ENDO-BETA-N-ACETYLGLUCOSAMINIDASE"/>
    <property type="match status" value="1"/>
</dbReference>
<feature type="compositionally biased region" description="Basic and acidic residues" evidence="2">
    <location>
        <begin position="1767"/>
        <end position="1778"/>
    </location>
</feature>
<evidence type="ECO:0000259" key="3">
    <source>
        <dbReference type="PROSITE" id="PS51272"/>
    </source>
</evidence>
<feature type="compositionally biased region" description="Polar residues" evidence="2">
    <location>
        <begin position="1784"/>
        <end position="1795"/>
    </location>
</feature>
<keyword evidence="5" id="KW-1185">Reference proteome</keyword>
<gene>
    <name evidence="4" type="ORF">NDK47_04410</name>
</gene>
<name>A0ABY4WK73_9BACL</name>
<dbReference type="Pfam" id="PF09479">
    <property type="entry name" value="Flg_new"/>
    <property type="match status" value="10"/>
</dbReference>
<dbReference type="Gene3D" id="2.60.40.2700">
    <property type="match status" value="1"/>
</dbReference>
<dbReference type="InterPro" id="IPR013378">
    <property type="entry name" value="InlB-like_B-rpt"/>
</dbReference>
<protein>
    <submittedName>
        <fullName evidence="4">InlB B-repeat-containing protein</fullName>
    </submittedName>
</protein>
<dbReference type="RefSeq" id="WP_251873657.1">
    <property type="nucleotide sequence ID" value="NZ_CP098755.1"/>
</dbReference>
<dbReference type="Gene3D" id="2.60.40.4270">
    <property type="entry name" value="Listeria-Bacteroides repeat domain"/>
    <property type="match status" value="10"/>
</dbReference>
<evidence type="ECO:0000313" key="5">
    <source>
        <dbReference type="Proteomes" id="UP001056500"/>
    </source>
</evidence>
<dbReference type="InterPro" id="IPR011493">
    <property type="entry name" value="GLUG"/>
</dbReference>
<feature type="domain" description="SLH" evidence="3">
    <location>
        <begin position="1928"/>
        <end position="1988"/>
    </location>
</feature>
<dbReference type="SUPFAM" id="SSF110296">
    <property type="entry name" value="Oligoxyloglucan reducing end-specific cellobiohydrolase"/>
    <property type="match status" value="1"/>
</dbReference>
<dbReference type="InterPro" id="IPR042229">
    <property type="entry name" value="Listeria/Bacterioides_rpt_sf"/>
</dbReference>
<dbReference type="EMBL" id="CP098755">
    <property type="protein sequence ID" value="USG66548.1"/>
    <property type="molecule type" value="Genomic_DNA"/>
</dbReference>
<feature type="domain" description="SLH" evidence="3">
    <location>
        <begin position="1989"/>
        <end position="2052"/>
    </location>
</feature>